<dbReference type="SUPFAM" id="SSF53335">
    <property type="entry name" value="S-adenosyl-L-methionine-dependent methyltransferases"/>
    <property type="match status" value="1"/>
</dbReference>
<dbReference type="PANTHER" id="PTHR43861">
    <property type="entry name" value="TRANS-ACONITATE 2-METHYLTRANSFERASE-RELATED"/>
    <property type="match status" value="1"/>
</dbReference>
<protein>
    <submittedName>
        <fullName evidence="1">Class I SAM-dependent methyltransferase</fullName>
    </submittedName>
</protein>
<dbReference type="EMBL" id="CP042435">
    <property type="protein sequence ID" value="QEC69631.1"/>
    <property type="molecule type" value="Genomic_DNA"/>
</dbReference>
<reference evidence="1 2" key="1">
    <citation type="journal article" date="2016" name="Int. J. Syst. Evol. Microbiol.">
        <title>Panacibacter ginsenosidivorans gen. nov., sp. nov., with ginsenoside converting activity isolated from soil of a ginseng field.</title>
        <authorList>
            <person name="Siddiqi M.Z."/>
            <person name="Muhammad Shafi S."/>
            <person name="Choi K.D."/>
            <person name="Im W.T."/>
        </authorList>
    </citation>
    <scope>NUCLEOTIDE SEQUENCE [LARGE SCALE GENOMIC DNA]</scope>
    <source>
        <strain evidence="1 2">Gsoil1550</strain>
    </source>
</reference>
<dbReference type="GO" id="GO:0008168">
    <property type="term" value="F:methyltransferase activity"/>
    <property type="evidence" value="ECO:0007669"/>
    <property type="project" value="UniProtKB-KW"/>
</dbReference>
<organism evidence="1 2">
    <name type="scientific">Panacibacter ginsenosidivorans</name>
    <dbReference type="NCBI Taxonomy" id="1813871"/>
    <lineage>
        <taxon>Bacteria</taxon>
        <taxon>Pseudomonadati</taxon>
        <taxon>Bacteroidota</taxon>
        <taxon>Chitinophagia</taxon>
        <taxon>Chitinophagales</taxon>
        <taxon>Chitinophagaceae</taxon>
        <taxon>Panacibacter</taxon>
    </lineage>
</organism>
<accession>A0A5B8VF35</accession>
<sequence length="299" mass="34598">MSNIITYSQCPVCRSNHISYILDVEDYTVSHEIFPIWHCYNCSCRFTQQIPDINGIGRYYQSDTYISHSDTKQGLVNRLYHTVRNYTLKAKRRLIEKQSGKKKGILLDVGAGTGAFANEMHEEGWKVIGLEPDKTAKENALKNYSLQLGDMNAIFSFKPETVDVITMWHVLEHVHQLHEYIDAFQQILKKDGTLIIAVPNYTSYDAKKYDIHWAAYDVPRHLYHFSPKALNALVKQHGFTIAGYKPMWFDSFYVSMLSEQYKTGKNNLLSAFWNGLRSNIRTMNNVKRCSSVIYIIKKS</sequence>
<dbReference type="Pfam" id="PF13489">
    <property type="entry name" value="Methyltransf_23"/>
    <property type="match status" value="1"/>
</dbReference>
<dbReference type="CDD" id="cd02440">
    <property type="entry name" value="AdoMet_MTases"/>
    <property type="match status" value="1"/>
</dbReference>
<proteinExistence type="predicted"/>
<evidence type="ECO:0000313" key="1">
    <source>
        <dbReference type="EMBL" id="QEC69631.1"/>
    </source>
</evidence>
<gene>
    <name evidence="1" type="ORF">FRZ67_20850</name>
</gene>
<dbReference type="Proteomes" id="UP000321533">
    <property type="component" value="Chromosome"/>
</dbReference>
<dbReference type="Gene3D" id="3.40.50.150">
    <property type="entry name" value="Vaccinia Virus protein VP39"/>
    <property type="match status" value="1"/>
</dbReference>
<dbReference type="RefSeq" id="WP_147192507.1">
    <property type="nucleotide sequence ID" value="NZ_CP042435.1"/>
</dbReference>
<keyword evidence="2" id="KW-1185">Reference proteome</keyword>
<evidence type="ECO:0000313" key="2">
    <source>
        <dbReference type="Proteomes" id="UP000321533"/>
    </source>
</evidence>
<dbReference type="OrthoDB" id="2370471at2"/>
<keyword evidence="1" id="KW-0489">Methyltransferase</keyword>
<dbReference type="GO" id="GO:0032259">
    <property type="term" value="P:methylation"/>
    <property type="evidence" value="ECO:0007669"/>
    <property type="project" value="UniProtKB-KW"/>
</dbReference>
<dbReference type="InterPro" id="IPR029063">
    <property type="entry name" value="SAM-dependent_MTases_sf"/>
</dbReference>
<dbReference type="AlphaFoldDB" id="A0A5B8VF35"/>
<dbReference type="KEGG" id="pgin:FRZ67_20850"/>
<keyword evidence="1" id="KW-0808">Transferase</keyword>
<name>A0A5B8VF35_9BACT</name>
<dbReference type="PANTHER" id="PTHR43861:SF6">
    <property type="entry name" value="METHYLTRANSFERASE TYPE 11"/>
    <property type="match status" value="1"/>
</dbReference>